<dbReference type="InterPro" id="IPR006626">
    <property type="entry name" value="PbH1"/>
</dbReference>
<dbReference type="AlphaFoldDB" id="A0A1S2YLA2"/>
<dbReference type="SUPFAM" id="SSF51126">
    <property type="entry name" value="Pectin lyase-like"/>
    <property type="match status" value="1"/>
</dbReference>
<evidence type="ECO:0000256" key="4">
    <source>
        <dbReference type="ARBA" id="ARBA00022512"/>
    </source>
</evidence>
<comment type="catalytic activity">
    <reaction evidence="10">
        <text>(1,4-alpha-D-galacturonosyl)n+m + H2O = (1,4-alpha-D-galacturonosyl)n + (1,4-alpha-D-galacturonosyl)m.</text>
        <dbReference type="EC" id="3.2.1.15"/>
    </reaction>
</comment>
<evidence type="ECO:0000256" key="11">
    <source>
        <dbReference type="PROSITE-ProRule" id="PRU10052"/>
    </source>
</evidence>
<dbReference type="GeneID" id="101503232"/>
<evidence type="ECO:0000256" key="5">
    <source>
        <dbReference type="ARBA" id="ARBA00022525"/>
    </source>
</evidence>
<dbReference type="FunFam" id="2.160.20.10:FF:000028">
    <property type="entry name" value="Polygalacturonase QRT2"/>
    <property type="match status" value="1"/>
</dbReference>
<gene>
    <name evidence="15" type="primary">LOC101503232</name>
</gene>
<dbReference type="GO" id="GO:0010047">
    <property type="term" value="P:fruit dehiscence"/>
    <property type="evidence" value="ECO:0007669"/>
    <property type="project" value="UniProtKB-ARBA"/>
</dbReference>
<dbReference type="PaxDb" id="3827-XP_004506353.1"/>
<feature type="chain" id="PRO_5010366664" description="endo-polygalacturonase" evidence="13">
    <location>
        <begin position="24"/>
        <end position="440"/>
    </location>
</feature>
<keyword evidence="6 13" id="KW-0732">Signal</keyword>
<dbReference type="Proteomes" id="UP000087171">
    <property type="component" value="Chromosome Ca6"/>
</dbReference>
<dbReference type="SMART" id="SM00710">
    <property type="entry name" value="PbH1"/>
    <property type="match status" value="5"/>
</dbReference>
<dbReference type="RefSeq" id="XP_004506353.1">
    <property type="nucleotide sequence ID" value="XM_004506296.3"/>
</dbReference>
<dbReference type="Gene3D" id="2.160.20.10">
    <property type="entry name" value="Single-stranded right-handed beta-helix, Pectin lyase-like"/>
    <property type="match status" value="1"/>
</dbReference>
<dbReference type="STRING" id="3827.A0A1S2YLA2"/>
<evidence type="ECO:0000313" key="15">
    <source>
        <dbReference type="RefSeq" id="XP_004506353.1"/>
    </source>
</evidence>
<dbReference type="OrthoDB" id="187139at2759"/>
<sequence length="440" mass="48960">MSPQTPIITLFMILLASLVLCNCSYIVEPLHQTNSEYYYPLHDGRLIKTKHQHFGHINKLDTLFSSRSRGMISVDDFGAKADGSDDREAFKKAWNEACSKGAILVVPKNRIYRLKPITFSGPCQPNTTFMIYGTIEAWPQMSAYEEDRLHWIVFDSVTNFNVDGGGIFNGKGKKWWKNSCKFTNNLPCNDEPRPTAVTFYNCKNLRVKNINFKDAQKMHVAFFRCFNVFVSNLVVTAPENSPNTDGIHVAESQNIDIRKSNIGTGDDCISIISGSKNVQVIDITCGPGHGISIGSLGANNSEAEVVNVVVNRATLTGTTNGVRIKTWQGGSGYARNIKFMNIVMQNVTNPIIIDQYYCDQTEPCQEQDKAVQLSHVLYQNIRGTSASTVAIKFACSRTVPCREIYLHDVILESQGGGGTTATCENVRYVNRGKFYPQCSP</sequence>
<evidence type="ECO:0000256" key="12">
    <source>
        <dbReference type="RuleBase" id="RU361169"/>
    </source>
</evidence>
<evidence type="ECO:0000256" key="2">
    <source>
        <dbReference type="ARBA" id="ARBA00008834"/>
    </source>
</evidence>
<dbReference type="eggNOG" id="ENOG502QRJW">
    <property type="taxonomic scope" value="Eukaryota"/>
</dbReference>
<keyword evidence="9" id="KW-0961">Cell wall biogenesis/degradation</keyword>
<organism evidence="14 15">
    <name type="scientific">Cicer arietinum</name>
    <name type="common">Chickpea</name>
    <name type="synonym">Garbanzo</name>
    <dbReference type="NCBI Taxonomy" id="3827"/>
    <lineage>
        <taxon>Eukaryota</taxon>
        <taxon>Viridiplantae</taxon>
        <taxon>Streptophyta</taxon>
        <taxon>Embryophyta</taxon>
        <taxon>Tracheophyta</taxon>
        <taxon>Spermatophyta</taxon>
        <taxon>Magnoliopsida</taxon>
        <taxon>eudicotyledons</taxon>
        <taxon>Gunneridae</taxon>
        <taxon>Pentapetalae</taxon>
        <taxon>rosids</taxon>
        <taxon>fabids</taxon>
        <taxon>Fabales</taxon>
        <taxon>Fabaceae</taxon>
        <taxon>Papilionoideae</taxon>
        <taxon>50 kb inversion clade</taxon>
        <taxon>NPAAA clade</taxon>
        <taxon>Hologalegina</taxon>
        <taxon>IRL clade</taxon>
        <taxon>Cicereae</taxon>
        <taxon>Cicer</taxon>
    </lineage>
</organism>
<dbReference type="GO" id="GO:0004650">
    <property type="term" value="F:polygalacturonase activity"/>
    <property type="evidence" value="ECO:0007669"/>
    <property type="project" value="UniProtKB-EC"/>
</dbReference>
<reference evidence="15" key="2">
    <citation type="submission" date="2025-08" db="UniProtKB">
        <authorList>
            <consortium name="RefSeq"/>
        </authorList>
    </citation>
    <scope>IDENTIFICATION</scope>
    <source>
        <tissue evidence="15">Etiolated seedlings</tissue>
    </source>
</reference>
<dbReference type="PROSITE" id="PS00502">
    <property type="entry name" value="POLYGALACTURONASE"/>
    <property type="match status" value="1"/>
</dbReference>
<protein>
    <recommendedName>
        <fullName evidence="3">endo-polygalacturonase</fullName>
        <ecNumber evidence="3">3.2.1.15</ecNumber>
    </recommendedName>
</protein>
<keyword evidence="8 12" id="KW-0326">Glycosidase</keyword>
<dbReference type="GO" id="GO:0005975">
    <property type="term" value="P:carbohydrate metabolic process"/>
    <property type="evidence" value="ECO:0007669"/>
    <property type="project" value="InterPro"/>
</dbReference>
<dbReference type="PANTHER" id="PTHR31375">
    <property type="match status" value="1"/>
</dbReference>
<reference evidence="14" key="1">
    <citation type="journal article" date="2013" name="Nat. Biotechnol.">
        <title>Draft genome sequence of chickpea (Cicer arietinum) provides a resource for trait improvement.</title>
        <authorList>
            <person name="Varshney R.K."/>
            <person name="Song C."/>
            <person name="Saxena R.K."/>
            <person name="Azam S."/>
            <person name="Yu S."/>
            <person name="Sharpe A.G."/>
            <person name="Cannon S."/>
            <person name="Baek J."/>
            <person name="Rosen B.D."/>
            <person name="Tar'an B."/>
            <person name="Millan T."/>
            <person name="Zhang X."/>
            <person name="Ramsay L.D."/>
            <person name="Iwata A."/>
            <person name="Wang Y."/>
            <person name="Nelson W."/>
            <person name="Farmer A.D."/>
            <person name="Gaur P.M."/>
            <person name="Soderlund C."/>
            <person name="Penmetsa R.V."/>
            <person name="Xu C."/>
            <person name="Bharti A.K."/>
            <person name="He W."/>
            <person name="Winter P."/>
            <person name="Zhao S."/>
            <person name="Hane J.K."/>
            <person name="Carrasquilla-Garcia N."/>
            <person name="Condie J.A."/>
            <person name="Upadhyaya H.D."/>
            <person name="Luo M.C."/>
            <person name="Thudi M."/>
            <person name="Gowda C.L."/>
            <person name="Singh N.P."/>
            <person name="Lichtenzveig J."/>
            <person name="Gali K.K."/>
            <person name="Rubio J."/>
            <person name="Nadarajan N."/>
            <person name="Dolezel J."/>
            <person name="Bansal K.C."/>
            <person name="Xu X."/>
            <person name="Edwards D."/>
            <person name="Zhang G."/>
            <person name="Kahl G."/>
            <person name="Gil J."/>
            <person name="Singh K.B."/>
            <person name="Datta S.K."/>
            <person name="Jackson S.A."/>
            <person name="Wang J."/>
            <person name="Cook D.R."/>
        </authorList>
    </citation>
    <scope>NUCLEOTIDE SEQUENCE [LARGE SCALE GENOMIC DNA]</scope>
    <source>
        <strain evidence="14">cv. CDC Frontier</strain>
    </source>
</reference>
<evidence type="ECO:0000256" key="8">
    <source>
        <dbReference type="ARBA" id="ARBA00023295"/>
    </source>
</evidence>
<comment type="similarity">
    <text evidence="2 12">Belongs to the glycosyl hydrolase 28 family.</text>
</comment>
<evidence type="ECO:0000256" key="13">
    <source>
        <dbReference type="SAM" id="SignalP"/>
    </source>
</evidence>
<dbReference type="InterPro" id="IPR012334">
    <property type="entry name" value="Pectin_lyas_fold"/>
</dbReference>
<evidence type="ECO:0000256" key="7">
    <source>
        <dbReference type="ARBA" id="ARBA00022801"/>
    </source>
</evidence>
<dbReference type="Pfam" id="PF00295">
    <property type="entry name" value="Glyco_hydro_28"/>
    <property type="match status" value="1"/>
</dbReference>
<evidence type="ECO:0000256" key="3">
    <source>
        <dbReference type="ARBA" id="ARBA00012736"/>
    </source>
</evidence>
<dbReference type="EC" id="3.2.1.15" evidence="3"/>
<evidence type="ECO:0000256" key="6">
    <source>
        <dbReference type="ARBA" id="ARBA00022729"/>
    </source>
</evidence>
<dbReference type="InterPro" id="IPR000743">
    <property type="entry name" value="Glyco_hydro_28"/>
</dbReference>
<evidence type="ECO:0000313" key="14">
    <source>
        <dbReference type="Proteomes" id="UP000087171"/>
    </source>
</evidence>
<keyword evidence="14" id="KW-1185">Reference proteome</keyword>
<keyword evidence="5" id="KW-0964">Secreted</keyword>
<dbReference type="KEGG" id="cam:101503232"/>
<name>A0A1S2YLA2_CICAR</name>
<feature type="signal peptide" evidence="13">
    <location>
        <begin position="1"/>
        <end position="23"/>
    </location>
</feature>
<dbReference type="GO" id="GO:0009901">
    <property type="term" value="P:anther dehiscence"/>
    <property type="evidence" value="ECO:0007669"/>
    <property type="project" value="UniProtKB-ARBA"/>
</dbReference>
<feature type="active site" evidence="11">
    <location>
        <position position="289"/>
    </location>
</feature>
<keyword evidence="4" id="KW-0134">Cell wall</keyword>
<proteinExistence type="inferred from homology"/>
<comment type="subcellular location">
    <subcellularLocation>
        <location evidence="1">Secreted</location>
        <location evidence="1">Cell wall</location>
    </subcellularLocation>
</comment>
<accession>A0A1S2YLA2</accession>
<evidence type="ECO:0000256" key="1">
    <source>
        <dbReference type="ARBA" id="ARBA00004191"/>
    </source>
</evidence>
<keyword evidence="7 12" id="KW-0378">Hydrolase</keyword>
<dbReference type="InterPro" id="IPR011050">
    <property type="entry name" value="Pectin_lyase_fold/virulence"/>
</dbReference>
<evidence type="ECO:0000256" key="10">
    <source>
        <dbReference type="ARBA" id="ARBA00034074"/>
    </source>
</evidence>
<dbReference type="GO" id="GO:0009830">
    <property type="term" value="P:cell wall modification involved in abscission"/>
    <property type="evidence" value="ECO:0007669"/>
    <property type="project" value="UniProtKB-ARBA"/>
</dbReference>
<evidence type="ECO:0000256" key="9">
    <source>
        <dbReference type="ARBA" id="ARBA00023316"/>
    </source>
</evidence>